<feature type="domain" description="PLA2c" evidence="12">
    <location>
        <begin position="61"/>
        <end position="602"/>
    </location>
</feature>
<keyword evidence="14" id="KW-1185">Reference proteome</keyword>
<dbReference type="Proteomes" id="UP000237438">
    <property type="component" value="Unassembled WGS sequence"/>
</dbReference>
<dbReference type="PANTHER" id="PTHR10728:SF33">
    <property type="entry name" value="LYSOPHOSPHOLIPASE 1-RELATED"/>
    <property type="match status" value="1"/>
</dbReference>
<evidence type="ECO:0000313" key="13">
    <source>
        <dbReference type="EMBL" id="POS83805.1"/>
    </source>
</evidence>
<evidence type="ECO:0000256" key="8">
    <source>
        <dbReference type="ARBA" id="ARBA00049531"/>
    </source>
</evidence>
<dbReference type="FunFam" id="3.40.1090.10:FF:000010">
    <property type="entry name" value="Lysophospholipase"/>
    <property type="match status" value="1"/>
</dbReference>
<feature type="region of interest" description="Disordered" evidence="11">
    <location>
        <begin position="631"/>
        <end position="676"/>
    </location>
</feature>
<dbReference type="Pfam" id="PF01735">
    <property type="entry name" value="PLA2_B"/>
    <property type="match status" value="1"/>
</dbReference>
<sequence length="676" mass="73726">MKEIYTLWIAATFFFCEGFILRPKNLQSDITSGEAHFYSKLVLKRAVPTSSSRGYAPSVVPCPNIRPRIRKAVDISPAEESWLKVRRKQTIQPMIDWLSRASITDFDAASYIESVQNDPRNLPNIAIAISGGGYRALTSGAGFLAAADVRTNGSTSPGHIGGLLQASTYVSGLSGGGWLVSSVFVNNFASIESLRDRGDNSSVFKLQNSILEGPDIKDRLFERSTYLKRITDEVNSKKDAGFNTSVTDLMGRALSFQLIDAVDGGPNLTFSSIASQDRFKDGSIPLPILVALRKLPDDRQNSINSNVFEMNPFEVGTWDTEISGFVPMEYLGSDFTAGAIPPKGSCVKGFDQVGFLIGTTSTLVIQMMNKTTNSRTLSLIRKRQLRSPTGANDVAHFQPNPFLGFNPRANPVVRSKDLSLVDGGLDGQNLPLLPLLQESRKVDVIFAVDSSADSQNFPNGSSLLATYRRSLKGKSKAEFSFPSIPDDNTFVNLGFNKRPTFFGCNASNITGDAPMIVYIPNSKYSVASNLSTFELKYSLNLRNKVIQNGYEFSTQANGTVDSQWPACMGCAALSRSMTRTNTSVPATCQECFSRYCWDGTLNQSPVLAAVPNPNPSPREATRPELVTESLETTGSQVSQLSSNTFSQIARRNGEPPVQKRMRMTIPQPPAGTLFCG</sequence>
<keyword evidence="5 9" id="KW-0442">Lipid degradation</keyword>
<accession>A0A2S4PP50</accession>
<dbReference type="SMART" id="SM00022">
    <property type="entry name" value="PLAc"/>
    <property type="match status" value="1"/>
</dbReference>
<evidence type="ECO:0000256" key="4">
    <source>
        <dbReference type="ARBA" id="ARBA00022801"/>
    </source>
</evidence>
<dbReference type="GO" id="GO:0004622">
    <property type="term" value="F:phosphatidylcholine lysophospholipase activity"/>
    <property type="evidence" value="ECO:0007669"/>
    <property type="project" value="UniProtKB-EC"/>
</dbReference>
<dbReference type="Gene3D" id="3.40.1090.10">
    <property type="entry name" value="Cytosolic phospholipase A2 catalytic domain"/>
    <property type="match status" value="1"/>
</dbReference>
<protein>
    <recommendedName>
        <fullName evidence="2 10">Lysophospholipase</fullName>
        <ecNumber evidence="2 10">3.1.1.5</ecNumber>
    </recommendedName>
</protein>
<feature type="non-terminal residue" evidence="13">
    <location>
        <position position="676"/>
    </location>
</feature>
<feature type="compositionally biased region" description="Polar residues" evidence="11">
    <location>
        <begin position="631"/>
        <end position="649"/>
    </location>
</feature>
<dbReference type="OrthoDB" id="4084751at2759"/>
<dbReference type="GO" id="GO:0004623">
    <property type="term" value="F:phospholipase A2 activity"/>
    <property type="evidence" value="ECO:0007669"/>
    <property type="project" value="TreeGrafter"/>
</dbReference>
<keyword evidence="6 9" id="KW-0443">Lipid metabolism</keyword>
<dbReference type="GO" id="GO:0046475">
    <property type="term" value="P:glycerophospholipid catabolic process"/>
    <property type="evidence" value="ECO:0007669"/>
    <property type="project" value="TreeGrafter"/>
</dbReference>
<evidence type="ECO:0000256" key="3">
    <source>
        <dbReference type="ARBA" id="ARBA00022729"/>
    </source>
</evidence>
<keyword evidence="4 9" id="KW-0378">Hydrolase</keyword>
<evidence type="ECO:0000256" key="6">
    <source>
        <dbReference type="ARBA" id="ARBA00023098"/>
    </source>
</evidence>
<dbReference type="PROSITE" id="PS51210">
    <property type="entry name" value="PLA2C"/>
    <property type="match status" value="1"/>
</dbReference>
<keyword evidence="3" id="KW-0732">Signal</keyword>
<evidence type="ECO:0000313" key="14">
    <source>
        <dbReference type="Proteomes" id="UP000237438"/>
    </source>
</evidence>
<dbReference type="EC" id="3.1.1.5" evidence="2 10"/>
<evidence type="ECO:0000256" key="1">
    <source>
        <dbReference type="ARBA" id="ARBA00008780"/>
    </source>
</evidence>
<organism evidence="13 14">
    <name type="scientific">Erysiphe pulchra</name>
    <dbReference type="NCBI Taxonomy" id="225359"/>
    <lineage>
        <taxon>Eukaryota</taxon>
        <taxon>Fungi</taxon>
        <taxon>Dikarya</taxon>
        <taxon>Ascomycota</taxon>
        <taxon>Pezizomycotina</taxon>
        <taxon>Leotiomycetes</taxon>
        <taxon>Erysiphales</taxon>
        <taxon>Erysiphaceae</taxon>
        <taxon>Erysiphe</taxon>
    </lineage>
</organism>
<dbReference type="InterPro" id="IPR016035">
    <property type="entry name" value="Acyl_Trfase/lysoPLipase"/>
</dbReference>
<comment type="catalytic activity">
    <reaction evidence="8 10">
        <text>a 1-acyl-sn-glycero-3-phosphocholine + H2O = sn-glycerol 3-phosphocholine + a fatty acid + H(+)</text>
        <dbReference type="Rhea" id="RHEA:15177"/>
        <dbReference type="ChEBI" id="CHEBI:15377"/>
        <dbReference type="ChEBI" id="CHEBI:15378"/>
        <dbReference type="ChEBI" id="CHEBI:16870"/>
        <dbReference type="ChEBI" id="CHEBI:28868"/>
        <dbReference type="ChEBI" id="CHEBI:58168"/>
        <dbReference type="EC" id="3.1.1.5"/>
    </reaction>
</comment>
<dbReference type="SUPFAM" id="SSF52151">
    <property type="entry name" value="FabD/lysophospholipase-like"/>
    <property type="match status" value="1"/>
</dbReference>
<dbReference type="PANTHER" id="PTHR10728">
    <property type="entry name" value="CYTOSOLIC PHOSPHOLIPASE A2"/>
    <property type="match status" value="1"/>
</dbReference>
<reference evidence="13 14" key="1">
    <citation type="submission" date="2017-10" db="EMBL/GenBank/DDBJ databases">
        <title>Development of genomic resources for the powdery mildew, Erysiphe pulchra.</title>
        <authorList>
            <person name="Wadl P.A."/>
            <person name="Mack B.M."/>
            <person name="Moore G."/>
            <person name="Beltz S.B."/>
        </authorList>
    </citation>
    <scope>NUCLEOTIDE SEQUENCE [LARGE SCALE GENOMIC DNA]</scope>
    <source>
        <strain evidence="13">Cflorida</strain>
    </source>
</reference>
<dbReference type="STRING" id="225359.A0A2S4PP50"/>
<gene>
    <name evidence="13" type="ORF">EPUL_005795</name>
</gene>
<dbReference type="InterPro" id="IPR002642">
    <property type="entry name" value="LysoPLipase_cat_dom"/>
</dbReference>
<dbReference type="AlphaFoldDB" id="A0A2S4PP50"/>
<proteinExistence type="inferred from homology"/>
<evidence type="ECO:0000256" key="10">
    <source>
        <dbReference type="RuleBase" id="RU362103"/>
    </source>
</evidence>
<keyword evidence="7" id="KW-0325">Glycoprotein</keyword>
<evidence type="ECO:0000256" key="7">
    <source>
        <dbReference type="ARBA" id="ARBA00023180"/>
    </source>
</evidence>
<dbReference type="GO" id="GO:0005783">
    <property type="term" value="C:endoplasmic reticulum"/>
    <property type="evidence" value="ECO:0007669"/>
    <property type="project" value="TreeGrafter"/>
</dbReference>
<comment type="caution">
    <text evidence="13">The sequence shown here is derived from an EMBL/GenBank/DDBJ whole genome shotgun (WGS) entry which is preliminary data.</text>
</comment>
<evidence type="ECO:0000256" key="11">
    <source>
        <dbReference type="SAM" id="MobiDB-lite"/>
    </source>
</evidence>
<dbReference type="GO" id="GO:0005829">
    <property type="term" value="C:cytosol"/>
    <property type="evidence" value="ECO:0007669"/>
    <property type="project" value="TreeGrafter"/>
</dbReference>
<name>A0A2S4PP50_9PEZI</name>
<evidence type="ECO:0000259" key="12">
    <source>
        <dbReference type="PROSITE" id="PS51210"/>
    </source>
</evidence>
<evidence type="ECO:0000256" key="2">
    <source>
        <dbReference type="ARBA" id="ARBA00013274"/>
    </source>
</evidence>
<evidence type="ECO:0000256" key="9">
    <source>
        <dbReference type="PROSITE-ProRule" id="PRU00555"/>
    </source>
</evidence>
<dbReference type="EMBL" id="PEDP01001341">
    <property type="protein sequence ID" value="POS83805.1"/>
    <property type="molecule type" value="Genomic_DNA"/>
</dbReference>
<evidence type="ECO:0000256" key="5">
    <source>
        <dbReference type="ARBA" id="ARBA00022963"/>
    </source>
</evidence>
<comment type="similarity">
    <text evidence="1 10">Belongs to the lysophospholipase family.</text>
</comment>